<name>A0A6J6E6V2_9ZZZZ</name>
<reference evidence="2" key="1">
    <citation type="submission" date="2020-05" db="EMBL/GenBank/DDBJ databases">
        <authorList>
            <person name="Chiriac C."/>
            <person name="Salcher M."/>
            <person name="Ghai R."/>
            <person name="Kavagutti S V."/>
        </authorList>
    </citation>
    <scope>NUCLEOTIDE SEQUENCE</scope>
</reference>
<sequence>MIPFDAQHLFFGIFAGLCAYAFGRRVLPWVVLGYIGTFWVLLALMLSPKKTRTPLREWNPITELRRSPKK</sequence>
<gene>
    <name evidence="2" type="ORF">UFOPK1643_00829</name>
    <name evidence="3" type="ORF">UFOPK1698_00915</name>
</gene>
<dbReference type="EMBL" id="CAEZTP010000086">
    <property type="protein sequence ID" value="CAB4577559.1"/>
    <property type="molecule type" value="Genomic_DNA"/>
</dbReference>
<accession>A0A6J6E6V2</accession>
<protein>
    <submittedName>
        <fullName evidence="2">Unannotated protein</fullName>
    </submittedName>
</protein>
<dbReference type="AlphaFoldDB" id="A0A6J6E6V2"/>
<evidence type="ECO:0000313" key="3">
    <source>
        <dbReference type="EMBL" id="CAB4577559.1"/>
    </source>
</evidence>
<proteinExistence type="predicted"/>
<keyword evidence="1" id="KW-1133">Transmembrane helix</keyword>
<organism evidence="2">
    <name type="scientific">freshwater metagenome</name>
    <dbReference type="NCBI Taxonomy" id="449393"/>
    <lineage>
        <taxon>unclassified sequences</taxon>
        <taxon>metagenomes</taxon>
        <taxon>ecological metagenomes</taxon>
    </lineage>
</organism>
<evidence type="ECO:0000313" key="2">
    <source>
        <dbReference type="EMBL" id="CAB4571887.1"/>
    </source>
</evidence>
<evidence type="ECO:0000256" key="1">
    <source>
        <dbReference type="SAM" id="Phobius"/>
    </source>
</evidence>
<keyword evidence="1" id="KW-0472">Membrane</keyword>
<dbReference type="EMBL" id="CAEZTK010000064">
    <property type="protein sequence ID" value="CAB4571887.1"/>
    <property type="molecule type" value="Genomic_DNA"/>
</dbReference>
<keyword evidence="1" id="KW-0812">Transmembrane</keyword>
<feature type="transmembrane region" description="Helical" evidence="1">
    <location>
        <begin position="29"/>
        <end position="46"/>
    </location>
</feature>